<evidence type="ECO:0000256" key="8">
    <source>
        <dbReference type="ARBA" id="ARBA00023118"/>
    </source>
</evidence>
<sequence>MSASRILLAYDITRPTRATRARKSVRSYLDGLQRSVYTGLATPPTQRALLESLEGVLDPQDRWLIAILDPRAQRLSLGAITNRDDTFAYWGG</sequence>
<proteinExistence type="inferred from homology"/>
<dbReference type="Gene3D" id="3.30.70.240">
    <property type="match status" value="1"/>
</dbReference>
<accession>A0A1E7YKT3</accession>
<dbReference type="InterPro" id="IPR019199">
    <property type="entry name" value="Virulence_VapD/CRISPR_Cas2"/>
</dbReference>
<comment type="similarity">
    <text evidence="2 9">Belongs to the CRISPR-associated endoribonuclease Cas2 protein family.</text>
</comment>
<evidence type="ECO:0000256" key="9">
    <source>
        <dbReference type="HAMAP-Rule" id="MF_01471"/>
    </source>
</evidence>
<dbReference type="Pfam" id="PF09827">
    <property type="entry name" value="CRISPR_Cas2"/>
    <property type="match status" value="1"/>
</dbReference>
<evidence type="ECO:0000256" key="7">
    <source>
        <dbReference type="ARBA" id="ARBA00022842"/>
    </source>
</evidence>
<dbReference type="GO" id="GO:0004521">
    <property type="term" value="F:RNA endonuclease activity"/>
    <property type="evidence" value="ECO:0007669"/>
    <property type="project" value="InterPro"/>
</dbReference>
<comment type="function">
    <text evidence="9">CRISPR (clustered regularly interspaced short palindromic repeat), is an adaptive immune system that provides protection against mobile genetic elements (viruses, transposable elements and conjugative plasmids). CRISPR clusters contain sequences complementary to antecedent mobile elements and target invading nucleic acids. CRISPR clusters are transcribed and processed into CRISPR RNA (crRNA). Functions as a ssRNA-specific endoribonuclease. Involved in the integration of spacer DNA into the CRISPR cassette.</text>
</comment>
<evidence type="ECO:0000256" key="5">
    <source>
        <dbReference type="ARBA" id="ARBA00022759"/>
    </source>
</evidence>
<dbReference type="HAMAP" id="MF_01471">
    <property type="entry name" value="Cas2"/>
    <property type="match status" value="1"/>
</dbReference>
<dbReference type="EMBL" id="LZYE01000312">
    <property type="protein sequence ID" value="OFC30731.1"/>
    <property type="molecule type" value="Genomic_DNA"/>
</dbReference>
<gene>
    <name evidence="9" type="primary">cas2</name>
    <name evidence="10" type="ORF">BAE27_11245</name>
</gene>
<dbReference type="AlphaFoldDB" id="A0A1E7YKT3"/>
<evidence type="ECO:0000256" key="6">
    <source>
        <dbReference type="ARBA" id="ARBA00022801"/>
    </source>
</evidence>
<comment type="subunit">
    <text evidence="9">Homodimer, forms a heterotetramer with a Cas1 homodimer.</text>
</comment>
<keyword evidence="5 9" id="KW-0255">Endonuclease</keyword>
<keyword evidence="8 9" id="KW-0051">Antiviral defense</keyword>
<dbReference type="InterPro" id="IPR021127">
    <property type="entry name" value="CRISPR_associated_Cas2"/>
</dbReference>
<name>A0A1E7YKT3_9PROT</name>
<dbReference type="GO" id="GO:0043571">
    <property type="term" value="P:maintenance of CRISPR repeat elements"/>
    <property type="evidence" value="ECO:0007669"/>
    <property type="project" value="UniProtKB-UniRule"/>
</dbReference>
<keyword evidence="4 9" id="KW-0479">Metal-binding</keyword>
<evidence type="ECO:0000256" key="1">
    <source>
        <dbReference type="ARBA" id="ARBA00001946"/>
    </source>
</evidence>
<dbReference type="GO" id="GO:0046872">
    <property type="term" value="F:metal ion binding"/>
    <property type="evidence" value="ECO:0007669"/>
    <property type="project" value="UniProtKB-UniRule"/>
</dbReference>
<evidence type="ECO:0000313" key="10">
    <source>
        <dbReference type="EMBL" id="OFC30731.1"/>
    </source>
</evidence>
<keyword evidence="3 9" id="KW-0540">Nuclease</keyword>
<reference evidence="10 11" key="1">
    <citation type="submission" date="2016-06" db="EMBL/GenBank/DDBJ databases">
        <title>Gene turnover analysis identifies the evolutionary adaptation of the extremophile Acidithiobacillus caldus.</title>
        <authorList>
            <person name="Zhang X."/>
        </authorList>
    </citation>
    <scope>NUCLEOTIDE SEQUENCE [LARGE SCALE GENOMIC DNA]</scope>
    <source>
        <strain evidence="10 11">DX</strain>
    </source>
</reference>
<evidence type="ECO:0000256" key="3">
    <source>
        <dbReference type="ARBA" id="ARBA00022722"/>
    </source>
</evidence>
<dbReference type="EC" id="3.1.-.-" evidence="9"/>
<evidence type="ECO:0000256" key="4">
    <source>
        <dbReference type="ARBA" id="ARBA00022723"/>
    </source>
</evidence>
<feature type="binding site" evidence="9">
    <location>
        <position position="11"/>
    </location>
    <ligand>
        <name>Mg(2+)</name>
        <dbReference type="ChEBI" id="CHEBI:18420"/>
        <note>catalytic</note>
    </ligand>
</feature>
<comment type="caution">
    <text evidence="10">The sequence shown here is derived from an EMBL/GenBank/DDBJ whole genome shotgun (WGS) entry which is preliminary data.</text>
</comment>
<protein>
    <recommendedName>
        <fullName evidence="9">CRISPR-associated endoribonuclease Cas2</fullName>
        <ecNumber evidence="9">3.1.-.-</ecNumber>
    </recommendedName>
</protein>
<dbReference type="GO" id="GO:0016787">
    <property type="term" value="F:hydrolase activity"/>
    <property type="evidence" value="ECO:0007669"/>
    <property type="project" value="UniProtKB-KW"/>
</dbReference>
<evidence type="ECO:0000313" key="11">
    <source>
        <dbReference type="Proteomes" id="UP000175616"/>
    </source>
</evidence>
<dbReference type="Proteomes" id="UP000175616">
    <property type="component" value="Unassembled WGS sequence"/>
</dbReference>
<dbReference type="GO" id="GO:0051607">
    <property type="term" value="P:defense response to virus"/>
    <property type="evidence" value="ECO:0007669"/>
    <property type="project" value="UniProtKB-UniRule"/>
</dbReference>
<dbReference type="RefSeq" id="WP_070114551.1">
    <property type="nucleotide sequence ID" value="NZ_LZYE01000312.1"/>
</dbReference>
<dbReference type="SUPFAM" id="SSF143430">
    <property type="entry name" value="TTP0101/SSO1404-like"/>
    <property type="match status" value="1"/>
</dbReference>
<keyword evidence="7 9" id="KW-0460">Magnesium</keyword>
<comment type="cofactor">
    <cofactor evidence="1 9">
        <name>Mg(2+)</name>
        <dbReference type="ChEBI" id="CHEBI:18420"/>
    </cofactor>
</comment>
<dbReference type="NCBIfam" id="TIGR01573">
    <property type="entry name" value="cas2"/>
    <property type="match status" value="1"/>
</dbReference>
<organism evidence="10 11">
    <name type="scientific">Acidithiobacillus caldus</name>
    <dbReference type="NCBI Taxonomy" id="33059"/>
    <lineage>
        <taxon>Bacteria</taxon>
        <taxon>Pseudomonadati</taxon>
        <taxon>Pseudomonadota</taxon>
        <taxon>Acidithiobacillia</taxon>
        <taxon>Acidithiobacillales</taxon>
        <taxon>Acidithiobacillaceae</taxon>
        <taxon>Acidithiobacillus</taxon>
    </lineage>
</organism>
<evidence type="ECO:0000256" key="2">
    <source>
        <dbReference type="ARBA" id="ARBA00009959"/>
    </source>
</evidence>
<keyword evidence="6 9" id="KW-0378">Hydrolase</keyword>